<name>H6N809_MYCHN</name>
<keyword evidence="2" id="KW-1185">Reference proteome</keyword>
<accession>H6N809</accession>
<organism evidence="1 2">
    <name type="scientific">Mycoplasma haemocanis (strain Illinois)</name>
    <dbReference type="NCBI Taxonomy" id="1111676"/>
    <lineage>
        <taxon>Bacteria</taxon>
        <taxon>Bacillati</taxon>
        <taxon>Mycoplasmatota</taxon>
        <taxon>Mollicutes</taxon>
        <taxon>Mycoplasmataceae</taxon>
        <taxon>Mycoplasma</taxon>
    </lineage>
</organism>
<dbReference type="OrthoDB" id="9839088at2"/>
<dbReference type="Proteomes" id="UP000009135">
    <property type="component" value="Chromosome"/>
</dbReference>
<dbReference type="HOGENOM" id="CLU_149302_0_0_14"/>
<sequence length="147" mass="16170">MPNPAATKVLLGLLGATAAGGTTVVGYRMFNKEELTPTKEMRKISVAELLKQDKTKQLLERTGKNGQDTEWKAAWNNYTTKNANHSENGSDPLKIENWSSVKSQGDAPEDFLNKCESESKKDVVDTKDPVYVNVSTWCTKTVATSDS</sequence>
<reference evidence="1 2" key="1">
    <citation type="journal article" date="2012" name="J. Bacteriol.">
        <title>Complete genome sequence of Mycoplasma haemocanis strain Illinois.</title>
        <authorList>
            <person name="do Nascimento N.C."/>
            <person name="Guimaraes A.M."/>
            <person name="Santos A.P."/>
            <person name="Sanmiguel P.J."/>
            <person name="Messick J.B."/>
        </authorList>
    </citation>
    <scope>NUCLEOTIDE SEQUENCE [LARGE SCALE GENOMIC DNA]</scope>
    <source>
        <strain evidence="1 2">Illinois</strain>
    </source>
</reference>
<evidence type="ECO:0000313" key="1">
    <source>
        <dbReference type="EMBL" id="AEW45781.1"/>
    </source>
</evidence>
<protein>
    <submittedName>
        <fullName evidence="1">Uncharacterized protein</fullName>
    </submittedName>
</protein>
<proteinExistence type="predicted"/>
<dbReference type="KEGG" id="mhe:MHC_04625"/>
<evidence type="ECO:0000313" key="2">
    <source>
        <dbReference type="Proteomes" id="UP000009135"/>
    </source>
</evidence>
<dbReference type="EMBL" id="CP003199">
    <property type="protein sequence ID" value="AEW45781.1"/>
    <property type="molecule type" value="Genomic_DNA"/>
</dbReference>
<dbReference type="STRING" id="1111676.MHC_04625"/>
<dbReference type="AlphaFoldDB" id="H6N809"/>
<gene>
    <name evidence="1" type="ordered locus">MHC_04625</name>
</gene>